<evidence type="ECO:0000259" key="2">
    <source>
        <dbReference type="Pfam" id="PF13193"/>
    </source>
</evidence>
<dbReference type="PANTHER" id="PTHR43767">
    <property type="entry name" value="LONG-CHAIN-FATTY-ACID--COA LIGASE"/>
    <property type="match status" value="1"/>
</dbReference>
<accession>A0ABV6PIX8</accession>
<dbReference type="Proteomes" id="UP001589943">
    <property type="component" value="Unassembled WGS sequence"/>
</dbReference>
<dbReference type="InterPro" id="IPR050237">
    <property type="entry name" value="ATP-dep_AMP-bd_enzyme"/>
</dbReference>
<comment type="caution">
    <text evidence="3">The sequence shown here is derived from an EMBL/GenBank/DDBJ whole genome shotgun (WGS) entry which is preliminary data.</text>
</comment>
<proteinExistence type="predicted"/>
<dbReference type="SUPFAM" id="SSF56801">
    <property type="entry name" value="Acetyl-CoA synthetase-like"/>
    <property type="match status" value="1"/>
</dbReference>
<dbReference type="PROSITE" id="PS00455">
    <property type="entry name" value="AMP_BINDING"/>
    <property type="match status" value="1"/>
</dbReference>
<feature type="domain" description="AMP-binding enzyme C-terminal" evidence="2">
    <location>
        <begin position="474"/>
        <end position="549"/>
    </location>
</feature>
<dbReference type="InterPro" id="IPR020845">
    <property type="entry name" value="AMP-binding_CS"/>
</dbReference>
<evidence type="ECO:0000259" key="1">
    <source>
        <dbReference type="Pfam" id="PF00501"/>
    </source>
</evidence>
<evidence type="ECO:0000313" key="4">
    <source>
        <dbReference type="Proteomes" id="UP001589943"/>
    </source>
</evidence>
<dbReference type="EMBL" id="JBHLTL010000006">
    <property type="protein sequence ID" value="MFC0589770.1"/>
    <property type="molecule type" value="Genomic_DNA"/>
</dbReference>
<sequence>MDVNNVVPEPWRNAYAHPCAWDSHYAPLSLPDFFGQAARDHGDRPLVEFLGRSYSYAQLHRDACAFAAGLQALGIVKGDRVGLYLPNVPIYVAAYYGAMIAGAVAVNFSPLYTAPELEAQVADSGTRVLVTIDSAALLPTALRVLEGSALEHLVVGSLAAMLPWTKALALRVAGRKALTRIPVQGDVHRWADVLSEAAPATVVIDAEEDLALLQYTGGTTGTPKGAMLTHQNLSANARQVQAIDPHKGERDVILGVLPLFHVFANVCVLNRTVANGGCIAMLPRFEAGQALKTLARVKATAMPGVPTMYQALLDHPHIARTDFSSLRVCISGGAPLPAPVKQGFEAATGARLVEGYGLTETSGVVSTNPYEGENRVGTIGQPLPATRIRLLDKEDPSLDAPSGESGELAIQGPQVMRGYWRRPEAAAAAFAERSDGRWLRTGDVATLDAQGYLQIVDRIKDMIAVGGFKVFPSQVEAVIEHHPAVKEVLVIGVPDTYRGESPRAYVTLKEGCTDSGESLRDWLNSRLGKHERVDQVVVRESLPKTMIGKLDRKALRAEVL</sequence>
<dbReference type="InterPro" id="IPR025110">
    <property type="entry name" value="AMP-bd_C"/>
</dbReference>
<keyword evidence="3" id="KW-0436">Ligase</keyword>
<dbReference type="Pfam" id="PF13193">
    <property type="entry name" value="AMP-binding_C"/>
    <property type="match status" value="1"/>
</dbReference>
<feature type="domain" description="AMP-dependent synthetase/ligase" evidence="1">
    <location>
        <begin position="36"/>
        <end position="420"/>
    </location>
</feature>
<name>A0ABV6PIX8_9SPHN</name>
<evidence type="ECO:0000313" key="3">
    <source>
        <dbReference type="EMBL" id="MFC0589770.1"/>
    </source>
</evidence>
<gene>
    <name evidence="3" type="ORF">ACFFF7_10130</name>
</gene>
<reference evidence="3 4" key="1">
    <citation type="submission" date="2024-09" db="EMBL/GenBank/DDBJ databases">
        <authorList>
            <person name="Sun Q."/>
            <person name="Mori K."/>
        </authorList>
    </citation>
    <scope>NUCLEOTIDE SEQUENCE [LARGE SCALE GENOMIC DNA]</scope>
    <source>
        <strain evidence="3 4">NCAIM B.02537</strain>
    </source>
</reference>
<dbReference type="InterPro" id="IPR042099">
    <property type="entry name" value="ANL_N_sf"/>
</dbReference>
<protein>
    <submittedName>
        <fullName evidence="3">Long-chain fatty acid--CoA ligase</fullName>
    </submittedName>
</protein>
<dbReference type="InterPro" id="IPR000873">
    <property type="entry name" value="AMP-dep_synth/lig_dom"/>
</dbReference>
<dbReference type="Gene3D" id="3.30.300.30">
    <property type="match status" value="1"/>
</dbReference>
<dbReference type="PANTHER" id="PTHR43767:SF1">
    <property type="entry name" value="NONRIBOSOMAL PEPTIDE SYNTHASE PES1 (EUROFUNG)-RELATED"/>
    <property type="match status" value="1"/>
</dbReference>
<dbReference type="Gene3D" id="3.40.50.12780">
    <property type="entry name" value="N-terminal domain of ligase-like"/>
    <property type="match status" value="1"/>
</dbReference>
<dbReference type="GO" id="GO:0016874">
    <property type="term" value="F:ligase activity"/>
    <property type="evidence" value="ECO:0007669"/>
    <property type="project" value="UniProtKB-KW"/>
</dbReference>
<organism evidence="3 4">
    <name type="scientific">Novosphingobium aquiterrae</name>
    <dbReference type="NCBI Taxonomy" id="624388"/>
    <lineage>
        <taxon>Bacteria</taxon>
        <taxon>Pseudomonadati</taxon>
        <taxon>Pseudomonadota</taxon>
        <taxon>Alphaproteobacteria</taxon>
        <taxon>Sphingomonadales</taxon>
        <taxon>Sphingomonadaceae</taxon>
        <taxon>Novosphingobium</taxon>
    </lineage>
</organism>
<dbReference type="CDD" id="cd05936">
    <property type="entry name" value="FC-FACS_FadD_like"/>
    <property type="match status" value="1"/>
</dbReference>
<dbReference type="Pfam" id="PF00501">
    <property type="entry name" value="AMP-binding"/>
    <property type="match status" value="1"/>
</dbReference>
<dbReference type="InterPro" id="IPR045851">
    <property type="entry name" value="AMP-bd_C_sf"/>
</dbReference>
<dbReference type="RefSeq" id="WP_379481232.1">
    <property type="nucleotide sequence ID" value="NZ_JBHLTL010000006.1"/>
</dbReference>
<keyword evidence="4" id="KW-1185">Reference proteome</keyword>